<keyword evidence="1" id="KW-0805">Transcription regulation</keyword>
<dbReference type="PANTHER" id="PTHR33154">
    <property type="entry name" value="TRANSCRIPTIONAL REGULATOR, ARSR FAMILY"/>
    <property type="match status" value="1"/>
</dbReference>
<accession>A0ABN2BDG6</accession>
<evidence type="ECO:0000313" key="5">
    <source>
        <dbReference type="EMBL" id="GAA1537404.1"/>
    </source>
</evidence>
<evidence type="ECO:0000256" key="3">
    <source>
        <dbReference type="ARBA" id="ARBA00023163"/>
    </source>
</evidence>
<dbReference type="InterPro" id="IPR036388">
    <property type="entry name" value="WH-like_DNA-bd_sf"/>
</dbReference>
<dbReference type="PRINTS" id="PR00778">
    <property type="entry name" value="HTHARSR"/>
</dbReference>
<dbReference type="Pfam" id="PF12840">
    <property type="entry name" value="HTH_20"/>
    <property type="match status" value="1"/>
</dbReference>
<reference evidence="5 6" key="1">
    <citation type="journal article" date="2019" name="Int. J. Syst. Evol. Microbiol.">
        <title>The Global Catalogue of Microorganisms (GCM) 10K type strain sequencing project: providing services to taxonomists for standard genome sequencing and annotation.</title>
        <authorList>
            <consortium name="The Broad Institute Genomics Platform"/>
            <consortium name="The Broad Institute Genome Sequencing Center for Infectious Disease"/>
            <person name="Wu L."/>
            <person name="Ma J."/>
        </authorList>
    </citation>
    <scope>NUCLEOTIDE SEQUENCE [LARGE SCALE GENOMIC DNA]</scope>
    <source>
        <strain evidence="5 6">JCM 14942</strain>
    </source>
</reference>
<dbReference type="PANTHER" id="PTHR33154:SF33">
    <property type="entry name" value="TRANSCRIPTIONAL REPRESSOR SDPR"/>
    <property type="match status" value="1"/>
</dbReference>
<dbReference type="InterPro" id="IPR036390">
    <property type="entry name" value="WH_DNA-bd_sf"/>
</dbReference>
<feature type="domain" description="HTH arsR-type" evidence="4">
    <location>
        <begin position="1"/>
        <end position="86"/>
    </location>
</feature>
<dbReference type="RefSeq" id="WP_141007211.1">
    <property type="nucleotide sequence ID" value="NZ_BAAAOR010000033.1"/>
</dbReference>
<keyword evidence="3" id="KW-0804">Transcription</keyword>
<dbReference type="NCBIfam" id="NF033788">
    <property type="entry name" value="HTH_metalloreg"/>
    <property type="match status" value="1"/>
</dbReference>
<keyword evidence="6" id="KW-1185">Reference proteome</keyword>
<dbReference type="Proteomes" id="UP001500842">
    <property type="component" value="Unassembled WGS sequence"/>
</dbReference>
<dbReference type="EMBL" id="BAAAOR010000033">
    <property type="protein sequence ID" value="GAA1537404.1"/>
    <property type="molecule type" value="Genomic_DNA"/>
</dbReference>
<organism evidence="5 6">
    <name type="scientific">Nocardioides humi</name>
    <dbReference type="NCBI Taxonomy" id="449461"/>
    <lineage>
        <taxon>Bacteria</taxon>
        <taxon>Bacillati</taxon>
        <taxon>Actinomycetota</taxon>
        <taxon>Actinomycetes</taxon>
        <taxon>Propionibacteriales</taxon>
        <taxon>Nocardioidaceae</taxon>
        <taxon>Nocardioides</taxon>
    </lineage>
</organism>
<dbReference type="Gene3D" id="1.10.10.10">
    <property type="entry name" value="Winged helix-like DNA-binding domain superfamily/Winged helix DNA-binding domain"/>
    <property type="match status" value="1"/>
</dbReference>
<evidence type="ECO:0000256" key="2">
    <source>
        <dbReference type="ARBA" id="ARBA00023125"/>
    </source>
</evidence>
<name>A0ABN2BDG6_9ACTN</name>
<dbReference type="InterPro" id="IPR001845">
    <property type="entry name" value="HTH_ArsR_DNA-bd_dom"/>
</dbReference>
<gene>
    <name evidence="5" type="ORF">GCM10009788_45010</name>
</gene>
<sequence length="119" mass="12940">MDPFEAIADPVRRSLLRRLADGPARVVDLAAEHPISRPAVSKHLRVLAEAGLVTAEDHGRERHYRLLHAGLAPVRSWVDGLAASGPPIPASALDGLDLEVRRTGRERRATHIPPTEETA</sequence>
<evidence type="ECO:0000313" key="6">
    <source>
        <dbReference type="Proteomes" id="UP001500842"/>
    </source>
</evidence>
<protein>
    <recommendedName>
        <fullName evidence="4">HTH arsR-type domain-containing protein</fullName>
    </recommendedName>
</protein>
<keyword evidence="2" id="KW-0238">DNA-binding</keyword>
<comment type="caution">
    <text evidence="5">The sequence shown here is derived from an EMBL/GenBank/DDBJ whole genome shotgun (WGS) entry which is preliminary data.</text>
</comment>
<dbReference type="InterPro" id="IPR051081">
    <property type="entry name" value="HTH_MetalResp_TranReg"/>
</dbReference>
<dbReference type="SMART" id="SM00418">
    <property type="entry name" value="HTH_ARSR"/>
    <property type="match status" value="1"/>
</dbReference>
<dbReference type="CDD" id="cd00090">
    <property type="entry name" value="HTH_ARSR"/>
    <property type="match status" value="1"/>
</dbReference>
<dbReference type="PROSITE" id="PS50987">
    <property type="entry name" value="HTH_ARSR_2"/>
    <property type="match status" value="1"/>
</dbReference>
<evidence type="ECO:0000256" key="1">
    <source>
        <dbReference type="ARBA" id="ARBA00023015"/>
    </source>
</evidence>
<dbReference type="SUPFAM" id="SSF46785">
    <property type="entry name" value="Winged helix' DNA-binding domain"/>
    <property type="match status" value="1"/>
</dbReference>
<dbReference type="InterPro" id="IPR011991">
    <property type="entry name" value="ArsR-like_HTH"/>
</dbReference>
<evidence type="ECO:0000259" key="4">
    <source>
        <dbReference type="PROSITE" id="PS50987"/>
    </source>
</evidence>
<proteinExistence type="predicted"/>